<evidence type="ECO:0000313" key="2">
    <source>
        <dbReference type="Proteomes" id="UP001499843"/>
    </source>
</evidence>
<dbReference type="Proteomes" id="UP001499843">
    <property type="component" value="Unassembled WGS sequence"/>
</dbReference>
<comment type="caution">
    <text evidence="1">The sequence shown here is derived from an EMBL/GenBank/DDBJ whole genome shotgun (WGS) entry which is preliminary data.</text>
</comment>
<evidence type="ECO:0008006" key="3">
    <source>
        <dbReference type="Google" id="ProtNLM"/>
    </source>
</evidence>
<proteinExistence type="predicted"/>
<dbReference type="EMBL" id="BAAAQX010000004">
    <property type="protein sequence ID" value="GAA2206673.1"/>
    <property type="molecule type" value="Genomic_DNA"/>
</dbReference>
<sequence>MTIRCIGMTGLEIALGAAGQQAGRISTHGEDYRAALAPLEARGDGVSSFGDDGLFSMFTSMYAECRAVSMAALSGLSTAITDTGDSLRAVVANTRDSEAATTQYVENAGAWQ</sequence>
<accession>A0ABP5P870</accession>
<reference evidence="2" key="1">
    <citation type="journal article" date="2019" name="Int. J. Syst. Evol. Microbiol.">
        <title>The Global Catalogue of Microorganisms (GCM) 10K type strain sequencing project: providing services to taxonomists for standard genome sequencing and annotation.</title>
        <authorList>
            <consortium name="The Broad Institute Genomics Platform"/>
            <consortium name="The Broad Institute Genome Sequencing Center for Infectious Disease"/>
            <person name="Wu L."/>
            <person name="Ma J."/>
        </authorList>
    </citation>
    <scope>NUCLEOTIDE SEQUENCE [LARGE SCALE GENOMIC DNA]</scope>
    <source>
        <strain evidence="2">JCM 16114</strain>
    </source>
</reference>
<gene>
    <name evidence="1" type="ORF">GCM10009850_021310</name>
</gene>
<name>A0ABP5P870_9ACTN</name>
<organism evidence="1 2">
    <name type="scientific">Nonomuraea monospora</name>
    <dbReference type="NCBI Taxonomy" id="568818"/>
    <lineage>
        <taxon>Bacteria</taxon>
        <taxon>Bacillati</taxon>
        <taxon>Actinomycetota</taxon>
        <taxon>Actinomycetes</taxon>
        <taxon>Streptosporangiales</taxon>
        <taxon>Streptosporangiaceae</taxon>
        <taxon>Nonomuraea</taxon>
    </lineage>
</organism>
<evidence type="ECO:0000313" key="1">
    <source>
        <dbReference type="EMBL" id="GAA2206673.1"/>
    </source>
</evidence>
<protein>
    <recommendedName>
        <fullName evidence="3">ESX-1 secretion-associated protein</fullName>
    </recommendedName>
</protein>
<keyword evidence="2" id="KW-1185">Reference proteome</keyword>